<organism evidence="2 3">
    <name type="scientific">Actinoallomurus oryzae</name>
    <dbReference type="NCBI Taxonomy" id="502180"/>
    <lineage>
        <taxon>Bacteria</taxon>
        <taxon>Bacillati</taxon>
        <taxon>Actinomycetota</taxon>
        <taxon>Actinomycetes</taxon>
        <taxon>Streptosporangiales</taxon>
        <taxon>Thermomonosporaceae</taxon>
        <taxon>Actinoallomurus</taxon>
    </lineage>
</organism>
<dbReference type="RefSeq" id="WP_345470880.1">
    <property type="nucleotide sequence ID" value="NZ_BAABHF010000042.1"/>
</dbReference>
<reference evidence="3" key="1">
    <citation type="journal article" date="2019" name="Int. J. Syst. Evol. Microbiol.">
        <title>The Global Catalogue of Microorganisms (GCM) 10K type strain sequencing project: providing services to taxonomists for standard genome sequencing and annotation.</title>
        <authorList>
            <consortium name="The Broad Institute Genomics Platform"/>
            <consortium name="The Broad Institute Genome Sequencing Center for Infectious Disease"/>
            <person name="Wu L."/>
            <person name="Ma J."/>
        </authorList>
    </citation>
    <scope>NUCLEOTIDE SEQUENCE [LARGE SCALE GENOMIC DNA]</scope>
    <source>
        <strain evidence="3">JCM 17933</strain>
    </source>
</reference>
<dbReference type="Proteomes" id="UP001500503">
    <property type="component" value="Unassembled WGS sequence"/>
</dbReference>
<evidence type="ECO:0000256" key="1">
    <source>
        <dbReference type="SAM" id="Phobius"/>
    </source>
</evidence>
<evidence type="ECO:0000313" key="2">
    <source>
        <dbReference type="EMBL" id="GAA4508393.1"/>
    </source>
</evidence>
<proteinExistence type="predicted"/>
<comment type="caution">
    <text evidence="2">The sequence shown here is derived from an EMBL/GenBank/DDBJ whole genome shotgun (WGS) entry which is preliminary data.</text>
</comment>
<protein>
    <submittedName>
        <fullName evidence="2">Uncharacterized protein</fullName>
    </submittedName>
</protein>
<feature type="transmembrane region" description="Helical" evidence="1">
    <location>
        <begin position="12"/>
        <end position="34"/>
    </location>
</feature>
<name>A0ABP8QQ09_9ACTN</name>
<evidence type="ECO:0000313" key="3">
    <source>
        <dbReference type="Proteomes" id="UP001500503"/>
    </source>
</evidence>
<keyword evidence="1" id="KW-1133">Transmembrane helix</keyword>
<keyword evidence="1" id="KW-0472">Membrane</keyword>
<accession>A0ABP8QQ09</accession>
<keyword evidence="1" id="KW-0812">Transmembrane</keyword>
<dbReference type="EMBL" id="BAABHF010000042">
    <property type="protein sequence ID" value="GAA4508393.1"/>
    <property type="molecule type" value="Genomic_DNA"/>
</dbReference>
<keyword evidence="3" id="KW-1185">Reference proteome</keyword>
<gene>
    <name evidence="2" type="ORF">GCM10023191_068110</name>
</gene>
<sequence length="46" mass="4864">MPIIMGATYTSLKFSGVFLTLCAIIAGAVVTMGVSTRRRSLEEITG</sequence>